<dbReference type="PANTHER" id="PTHR43306">
    <property type="entry name" value="7,8-DIHYDRO-6-HYDROXYMETHYLPTERIN DIMETHYLTRANSFERASE"/>
    <property type="match status" value="1"/>
</dbReference>
<evidence type="ECO:0000256" key="2">
    <source>
        <dbReference type="ARBA" id="ARBA00022485"/>
    </source>
</evidence>
<dbReference type="InterPro" id="IPR007197">
    <property type="entry name" value="rSAM"/>
</dbReference>
<evidence type="ECO:0000256" key="4">
    <source>
        <dbReference type="ARBA" id="ARBA00022723"/>
    </source>
</evidence>
<reference evidence="9" key="1">
    <citation type="submission" date="2016-10" db="EMBL/GenBank/DDBJ databases">
        <authorList>
            <person name="Varghese N."/>
            <person name="Submissions S."/>
        </authorList>
    </citation>
    <scope>NUCLEOTIDE SEQUENCE [LARGE SCALE GENOMIC DNA]</scope>
    <source>
        <strain evidence="9">DSM 17038</strain>
    </source>
</reference>
<dbReference type="OrthoDB" id="9810775at2"/>
<keyword evidence="2" id="KW-0004">4Fe-4S</keyword>
<keyword evidence="6" id="KW-0411">Iron-sulfur</keyword>
<evidence type="ECO:0000256" key="3">
    <source>
        <dbReference type="ARBA" id="ARBA00022691"/>
    </source>
</evidence>
<evidence type="ECO:0000313" key="9">
    <source>
        <dbReference type="Proteomes" id="UP000199337"/>
    </source>
</evidence>
<dbReference type="InterPro" id="IPR054698">
    <property type="entry name" value="rSAM_Se_TrsS"/>
</dbReference>
<dbReference type="GO" id="GO:0051539">
    <property type="term" value="F:4 iron, 4 sulfur cluster binding"/>
    <property type="evidence" value="ECO:0007669"/>
    <property type="project" value="UniProtKB-KW"/>
</dbReference>
<evidence type="ECO:0000256" key="5">
    <source>
        <dbReference type="ARBA" id="ARBA00023004"/>
    </source>
</evidence>
<evidence type="ECO:0000259" key="7">
    <source>
        <dbReference type="PROSITE" id="PS51918"/>
    </source>
</evidence>
<dbReference type="SFLD" id="SFLDG01100">
    <property type="entry name" value="methyltransferase_(Class_D)"/>
    <property type="match status" value="1"/>
</dbReference>
<gene>
    <name evidence="8" type="ORF">SAMN05660649_01332</name>
</gene>
<dbReference type="Proteomes" id="UP000199337">
    <property type="component" value="Unassembled WGS sequence"/>
</dbReference>
<dbReference type="Gene3D" id="3.20.20.70">
    <property type="entry name" value="Aldolase class I"/>
    <property type="match status" value="1"/>
</dbReference>
<dbReference type="GO" id="GO:0046872">
    <property type="term" value="F:metal ion binding"/>
    <property type="evidence" value="ECO:0007669"/>
    <property type="project" value="UniProtKB-KW"/>
</dbReference>
<dbReference type="STRING" id="341036.SAMN05660649_01332"/>
<dbReference type="PROSITE" id="PS51918">
    <property type="entry name" value="RADICAL_SAM"/>
    <property type="match status" value="1"/>
</dbReference>
<dbReference type="InterPro" id="IPR006638">
    <property type="entry name" value="Elp3/MiaA/NifB-like_rSAM"/>
</dbReference>
<feature type="domain" description="Radical SAM core" evidence="7">
    <location>
        <begin position="105"/>
        <end position="333"/>
    </location>
</feature>
<dbReference type="NCBIfam" id="NF045646">
    <property type="entry name" value="rSAM_Se_TrsS"/>
    <property type="match status" value="1"/>
</dbReference>
<dbReference type="InterPro" id="IPR013785">
    <property type="entry name" value="Aldolase_TIM"/>
</dbReference>
<dbReference type="SFLD" id="SFLDG01067">
    <property type="entry name" value="SPASM/twitch_domain_containing"/>
    <property type="match status" value="1"/>
</dbReference>
<accession>A0A1I2QNW9</accession>
<dbReference type="Pfam" id="PF04055">
    <property type="entry name" value="Radical_SAM"/>
    <property type="match status" value="1"/>
</dbReference>
<proteinExistence type="predicted"/>
<dbReference type="EMBL" id="FOOX01000003">
    <property type="protein sequence ID" value="SFG30122.1"/>
    <property type="molecule type" value="Genomic_DNA"/>
</dbReference>
<dbReference type="PROSITE" id="PS01305">
    <property type="entry name" value="MOAA_NIFB_PQQE"/>
    <property type="match status" value="1"/>
</dbReference>
<dbReference type="GO" id="GO:0032324">
    <property type="term" value="P:molybdopterin cofactor biosynthetic process"/>
    <property type="evidence" value="ECO:0007669"/>
    <property type="project" value="UniProtKB-ARBA"/>
</dbReference>
<dbReference type="AlphaFoldDB" id="A0A1I2QNW9"/>
<dbReference type="InterPro" id="IPR034474">
    <property type="entry name" value="Methyltransferase_Class_D"/>
</dbReference>
<evidence type="ECO:0000256" key="6">
    <source>
        <dbReference type="ARBA" id="ARBA00023014"/>
    </source>
</evidence>
<dbReference type="PANTHER" id="PTHR43306:SF1">
    <property type="entry name" value="7,8-DIHYDRO-6-HYDROXYMETHYLPTERIN DIMETHYLTRANSFERASE"/>
    <property type="match status" value="1"/>
</dbReference>
<dbReference type="Pfam" id="PF23545">
    <property type="entry name" value="Zn_ribbon_HMPTM"/>
    <property type="match status" value="1"/>
</dbReference>
<keyword evidence="5" id="KW-0408">Iron</keyword>
<protein>
    <recommendedName>
        <fullName evidence="7">Radical SAM core domain-containing protein</fullName>
    </recommendedName>
</protein>
<organism evidence="8 9">
    <name type="scientific">Desulfotruncus arcticus DSM 17038</name>
    <dbReference type="NCBI Taxonomy" id="1121424"/>
    <lineage>
        <taxon>Bacteria</taxon>
        <taxon>Bacillati</taxon>
        <taxon>Bacillota</taxon>
        <taxon>Clostridia</taxon>
        <taxon>Eubacteriales</taxon>
        <taxon>Desulfallaceae</taxon>
        <taxon>Desulfotruncus</taxon>
    </lineage>
</organism>
<dbReference type="CDD" id="cd01335">
    <property type="entry name" value="Radical_SAM"/>
    <property type="match status" value="1"/>
</dbReference>
<keyword evidence="4" id="KW-0479">Metal-binding</keyword>
<dbReference type="InterPro" id="IPR058240">
    <property type="entry name" value="rSAM_sf"/>
</dbReference>
<dbReference type="SFLD" id="SFLDS00029">
    <property type="entry name" value="Radical_SAM"/>
    <property type="match status" value="1"/>
</dbReference>
<comment type="cofactor">
    <cofactor evidence="1">
        <name>[4Fe-4S] cluster</name>
        <dbReference type="ChEBI" id="CHEBI:49883"/>
    </cofactor>
</comment>
<evidence type="ECO:0000256" key="1">
    <source>
        <dbReference type="ARBA" id="ARBA00001966"/>
    </source>
</evidence>
<dbReference type="GO" id="GO:0003824">
    <property type="term" value="F:catalytic activity"/>
    <property type="evidence" value="ECO:0007669"/>
    <property type="project" value="InterPro"/>
</dbReference>
<dbReference type="InterPro" id="IPR000385">
    <property type="entry name" value="MoaA_NifB_PqqE_Fe-S-bd_CS"/>
</dbReference>
<dbReference type="SMART" id="SM00729">
    <property type="entry name" value="Elp3"/>
    <property type="match status" value="1"/>
</dbReference>
<sequence length="485" mass="53078">MNDICKCGASIGGAPETTAGEVVMVTESICPRCLGRIPAWRVKRGNDVFLVKDCPEHGHFETVVWRGQPAYESWVRPKIPSQPPVCFTGIDKGCPFDCGLCEAHRQHTCTALLEITQRCNLQCSFCFAGAGGSQLPDPDFQVIKGWYEKILAAGGPFNIQLSGGEPTLRDDLPEIIALGVSLGFKFIQINTNGLRLARDPNFVVKLKEAGLASAFMQFDGVTDEVHAALRGRPLLEEKIKAIEQCAADDIGVVLVPTLVPGVNDQQIGEIIKFAVEHAPAVRGVHFQPVSYFGRYPGVPADKDRITIPEIINAIEMQTRGLVKAHNFEPPGCENAFCSFHGNFVLMQDGSLSPWTKHDPAQCSCKPQIAALGAAKTRDFVARHWAKPAEACSCSAAPAETTPGWEELDNFLARLRTHTFTISGMAFQDAWNLDLERLRDCCIHVISPEGMLIPFCAYNLTDQRGRSLYRPHAAVAAPLEDEKKTP</sequence>
<evidence type="ECO:0000313" key="8">
    <source>
        <dbReference type="EMBL" id="SFG30122.1"/>
    </source>
</evidence>
<keyword evidence="3" id="KW-0949">S-adenosyl-L-methionine</keyword>
<keyword evidence="9" id="KW-1185">Reference proteome</keyword>
<dbReference type="InterPro" id="IPR056488">
    <property type="entry name" value="Zn_ribbon_HMPTM"/>
</dbReference>
<name>A0A1I2QNW9_9FIRM</name>
<dbReference type="SUPFAM" id="SSF102114">
    <property type="entry name" value="Radical SAM enzymes"/>
    <property type="match status" value="1"/>
</dbReference>